<evidence type="ECO:0000313" key="1">
    <source>
        <dbReference type="EMBL" id="SVB89216.1"/>
    </source>
</evidence>
<proteinExistence type="predicted"/>
<gene>
    <name evidence="1" type="ORF">METZ01_LOCUS242070</name>
</gene>
<reference evidence="1" key="1">
    <citation type="submission" date="2018-05" db="EMBL/GenBank/DDBJ databases">
        <authorList>
            <person name="Lanie J.A."/>
            <person name="Ng W.-L."/>
            <person name="Kazmierczak K.M."/>
            <person name="Andrzejewski T.M."/>
            <person name="Davidsen T.M."/>
            <person name="Wayne K.J."/>
            <person name="Tettelin H."/>
            <person name="Glass J.I."/>
            <person name="Rusch D."/>
            <person name="Podicherti R."/>
            <person name="Tsui H.-C.T."/>
            <person name="Winkler M.E."/>
        </authorList>
    </citation>
    <scope>NUCLEOTIDE SEQUENCE</scope>
</reference>
<dbReference type="EMBL" id="UINC01062514">
    <property type="protein sequence ID" value="SVB89216.1"/>
    <property type="molecule type" value="Genomic_DNA"/>
</dbReference>
<feature type="non-terminal residue" evidence="1">
    <location>
        <position position="1"/>
    </location>
</feature>
<sequence>SEAVVNLAPRRQILSQDEEGLLNLSEAVVFLYDELHRDPRYQLPTGNNQDPRVLH</sequence>
<organism evidence="1">
    <name type="scientific">marine metagenome</name>
    <dbReference type="NCBI Taxonomy" id="408172"/>
    <lineage>
        <taxon>unclassified sequences</taxon>
        <taxon>metagenomes</taxon>
        <taxon>ecological metagenomes</taxon>
    </lineage>
</organism>
<name>A0A382HPG5_9ZZZZ</name>
<protein>
    <submittedName>
        <fullName evidence="1">Uncharacterized protein</fullName>
    </submittedName>
</protein>
<dbReference type="AlphaFoldDB" id="A0A382HPG5"/>
<accession>A0A382HPG5</accession>